<comment type="caution">
    <text evidence="2">The sequence shown here is derived from an EMBL/GenBank/DDBJ whole genome shotgun (WGS) entry which is preliminary data.</text>
</comment>
<feature type="region of interest" description="Disordered" evidence="1">
    <location>
        <begin position="1"/>
        <end position="89"/>
    </location>
</feature>
<feature type="compositionally biased region" description="Basic and acidic residues" evidence="1">
    <location>
        <begin position="148"/>
        <end position="172"/>
    </location>
</feature>
<evidence type="ECO:0000256" key="1">
    <source>
        <dbReference type="SAM" id="MobiDB-lite"/>
    </source>
</evidence>
<gene>
    <name evidence="2" type="ORF">QTJ16_000880</name>
</gene>
<dbReference type="AlphaFoldDB" id="A0AAD9WG12"/>
<evidence type="ECO:0000313" key="3">
    <source>
        <dbReference type="Proteomes" id="UP001285354"/>
    </source>
</evidence>
<feature type="region of interest" description="Disordered" evidence="1">
    <location>
        <begin position="104"/>
        <end position="129"/>
    </location>
</feature>
<feature type="compositionally biased region" description="Pro residues" evidence="1">
    <location>
        <begin position="58"/>
        <end position="68"/>
    </location>
</feature>
<name>A0AAD9WG12_9HELO</name>
<organism evidence="2 3">
    <name type="scientific">Diplocarpon rosae</name>
    <dbReference type="NCBI Taxonomy" id="946125"/>
    <lineage>
        <taxon>Eukaryota</taxon>
        <taxon>Fungi</taxon>
        <taxon>Dikarya</taxon>
        <taxon>Ascomycota</taxon>
        <taxon>Pezizomycotina</taxon>
        <taxon>Leotiomycetes</taxon>
        <taxon>Helotiales</taxon>
        <taxon>Drepanopezizaceae</taxon>
        <taxon>Diplocarpon</taxon>
    </lineage>
</organism>
<proteinExistence type="predicted"/>
<feature type="region of interest" description="Disordered" evidence="1">
    <location>
        <begin position="148"/>
        <end position="188"/>
    </location>
</feature>
<dbReference type="EMBL" id="JAUBYV010000001">
    <property type="protein sequence ID" value="KAK2630060.1"/>
    <property type="molecule type" value="Genomic_DNA"/>
</dbReference>
<reference evidence="2" key="1">
    <citation type="submission" date="2023-06" db="EMBL/GenBank/DDBJ databases">
        <title>Draft genome of Marssonina rosae.</title>
        <authorList>
            <person name="Cheng Q."/>
        </authorList>
    </citation>
    <scope>NUCLEOTIDE SEQUENCE</scope>
    <source>
        <strain evidence="2">R4</strain>
    </source>
</reference>
<evidence type="ECO:0000313" key="2">
    <source>
        <dbReference type="EMBL" id="KAK2630060.1"/>
    </source>
</evidence>
<accession>A0AAD9WG12</accession>
<protein>
    <submittedName>
        <fullName evidence="2">Uncharacterized protein</fullName>
    </submittedName>
</protein>
<sequence>MGIFRRFTERSSISISTSSSSSSSASPSGCNSPTTTYTLSSTRTLSPTTSPTSTASPTPTPTPFPPPQRSTTAPQLRTHSSRLPLGWLRSAEEKQRRRIAAWQREDQNEWDAPTPRERYGATGKRKLAGKAHQEALRAFEFRWRENRDGRSEWDRERERAVSPGCTDRRGLDMDGDGGVGVDEGRGGV</sequence>
<feature type="compositionally biased region" description="Low complexity" evidence="1">
    <location>
        <begin position="11"/>
        <end position="57"/>
    </location>
</feature>
<dbReference type="Proteomes" id="UP001285354">
    <property type="component" value="Unassembled WGS sequence"/>
</dbReference>
<keyword evidence="3" id="KW-1185">Reference proteome</keyword>